<dbReference type="PANTHER" id="PTHR30337:SF0">
    <property type="entry name" value="NUCLEASE SBCCD SUBUNIT D"/>
    <property type="match status" value="1"/>
</dbReference>
<accession>A0A1R4EYR8</accession>
<keyword evidence="7" id="KW-0233">DNA recombination</keyword>
<evidence type="ECO:0000256" key="5">
    <source>
        <dbReference type="ARBA" id="ARBA00022801"/>
    </source>
</evidence>
<dbReference type="EMBL" id="FUHU01000009">
    <property type="protein sequence ID" value="SJM48703.1"/>
    <property type="molecule type" value="Genomic_DNA"/>
</dbReference>
<evidence type="ECO:0000259" key="9">
    <source>
        <dbReference type="Pfam" id="PF12320"/>
    </source>
</evidence>
<keyword evidence="6 7" id="KW-0269">Exonuclease</keyword>
<dbReference type="GO" id="GO:0006310">
    <property type="term" value="P:DNA recombination"/>
    <property type="evidence" value="ECO:0007669"/>
    <property type="project" value="UniProtKB-KW"/>
</dbReference>
<dbReference type="OrthoDB" id="9773856at2"/>
<dbReference type="Proteomes" id="UP000195787">
    <property type="component" value="Unassembled WGS sequence"/>
</dbReference>
<dbReference type="GO" id="GO:0008408">
    <property type="term" value="F:3'-5' exonuclease activity"/>
    <property type="evidence" value="ECO:0007669"/>
    <property type="project" value="InterPro"/>
</dbReference>
<reference evidence="10 11" key="1">
    <citation type="submission" date="2017-02" db="EMBL/GenBank/DDBJ databases">
        <authorList>
            <person name="Peterson S.W."/>
        </authorList>
    </citation>
    <scope>NUCLEOTIDE SEQUENCE [LARGE SCALE GENOMIC DNA]</scope>
    <source>
        <strain evidence="10 11">LMG 22410</strain>
    </source>
</reference>
<dbReference type="PANTHER" id="PTHR30337">
    <property type="entry name" value="COMPONENT OF ATP-DEPENDENT DSDNA EXONUCLEASE"/>
    <property type="match status" value="1"/>
</dbReference>
<dbReference type="Pfam" id="PF00149">
    <property type="entry name" value="Metallophos"/>
    <property type="match status" value="1"/>
</dbReference>
<sequence>MRLIHTSDWHVGRTFHRHRTIEHLESVLTGLADLVREHDVDAVLVAGDLFDLSMPAAEHFDVLDRAFSRIRDAGAVIVATPGNHDSASRLGFQSTWAAKAGVHVIAKWPSEPVVLHDDHGPVHLFGVPYLEPSALRVQHPRLAEQGVDVSTADGAVSWAMGQIREALHDSPARSVVLAHCFVGRTSTGDEVVDDAPKDITVGGQSLVSASHFDGIDYTALGHIHSRQRITESVRYSGAPLYYSFKESSPHRGVWLVDLDDAGLADVTWLDLPIPRRTRTIRGELESLLADASLDGTEDEWIRAILTDAQRPADPMSRLQKRWPNCSTLQFEPPEHERESRTYRERVAGRRDIDVVAEFAGDVRENEPLTELERSIVEAALISVAAEEAAR</sequence>
<comment type="subunit">
    <text evidence="2 7">Heterodimer of SbcC and SbcD.</text>
</comment>
<dbReference type="CDD" id="cd00840">
    <property type="entry name" value="MPP_Mre11_N"/>
    <property type="match status" value="1"/>
</dbReference>
<dbReference type="AlphaFoldDB" id="A0A1R4EYR8"/>
<keyword evidence="7" id="KW-0255">Endonuclease</keyword>
<evidence type="ECO:0000259" key="8">
    <source>
        <dbReference type="Pfam" id="PF00149"/>
    </source>
</evidence>
<dbReference type="InterPro" id="IPR041796">
    <property type="entry name" value="Mre11_N"/>
</dbReference>
<dbReference type="Gene3D" id="3.60.21.10">
    <property type="match status" value="1"/>
</dbReference>
<dbReference type="InterPro" id="IPR026843">
    <property type="entry name" value="SbcD_C"/>
</dbReference>
<evidence type="ECO:0000256" key="1">
    <source>
        <dbReference type="ARBA" id="ARBA00010555"/>
    </source>
</evidence>
<evidence type="ECO:0000256" key="7">
    <source>
        <dbReference type="RuleBase" id="RU363069"/>
    </source>
</evidence>
<dbReference type="InterPro" id="IPR004593">
    <property type="entry name" value="SbcD"/>
</dbReference>
<proteinExistence type="inferred from homology"/>
<dbReference type="GO" id="GO:0004519">
    <property type="term" value="F:endonuclease activity"/>
    <property type="evidence" value="ECO:0007669"/>
    <property type="project" value="UniProtKB-KW"/>
</dbReference>
<dbReference type="NCBIfam" id="TIGR00619">
    <property type="entry name" value="sbcd"/>
    <property type="match status" value="1"/>
</dbReference>
<dbReference type="RefSeq" id="WP_159456861.1">
    <property type="nucleotide sequence ID" value="NZ_FUHU01000009.1"/>
</dbReference>
<keyword evidence="4 7" id="KW-0540">Nuclease</keyword>
<dbReference type="Pfam" id="PF12320">
    <property type="entry name" value="SbcD_C"/>
    <property type="match status" value="1"/>
</dbReference>
<evidence type="ECO:0000256" key="6">
    <source>
        <dbReference type="ARBA" id="ARBA00022839"/>
    </source>
</evidence>
<keyword evidence="5 7" id="KW-0378">Hydrolase</keyword>
<dbReference type="GeneID" id="303171903"/>
<dbReference type="GO" id="GO:0006260">
    <property type="term" value="P:DNA replication"/>
    <property type="evidence" value="ECO:0007669"/>
    <property type="project" value="UniProtKB-KW"/>
</dbReference>
<evidence type="ECO:0000313" key="10">
    <source>
        <dbReference type="EMBL" id="SJM48703.1"/>
    </source>
</evidence>
<evidence type="ECO:0000256" key="2">
    <source>
        <dbReference type="ARBA" id="ARBA00011322"/>
    </source>
</evidence>
<comment type="similarity">
    <text evidence="1 7">Belongs to the SbcD family.</text>
</comment>
<feature type="domain" description="Nuclease SbcCD subunit D C-terminal" evidence="9">
    <location>
        <begin position="278"/>
        <end position="358"/>
    </location>
</feature>
<gene>
    <name evidence="7" type="primary">sbcD</name>
    <name evidence="10" type="ORF">CZ674_01625</name>
</gene>
<keyword evidence="11" id="KW-1185">Reference proteome</keyword>
<dbReference type="SUPFAM" id="SSF56300">
    <property type="entry name" value="Metallo-dependent phosphatases"/>
    <property type="match status" value="1"/>
</dbReference>
<evidence type="ECO:0000256" key="4">
    <source>
        <dbReference type="ARBA" id="ARBA00022722"/>
    </source>
</evidence>
<name>A0A1R4EYR8_9MICO</name>
<keyword evidence="7" id="KW-0235">DNA replication</keyword>
<feature type="domain" description="Calcineurin-like phosphoesterase" evidence="8">
    <location>
        <begin position="1"/>
        <end position="98"/>
    </location>
</feature>
<comment type="function">
    <text evidence="7">SbcCD cleaves DNA hairpin structures. These structures can inhibit DNA replication and are intermediates in certain DNA recombination reactions. The complex acts as a 3'-&gt;5' double strand exonuclease that can open hairpins. It also has a 5' single-strand endonuclease activity.</text>
</comment>
<evidence type="ECO:0000313" key="11">
    <source>
        <dbReference type="Proteomes" id="UP000195787"/>
    </source>
</evidence>
<organism evidence="10 11">
    <name type="scientific">Agrococcus casei LMG 22410</name>
    <dbReference type="NCBI Taxonomy" id="1255656"/>
    <lineage>
        <taxon>Bacteria</taxon>
        <taxon>Bacillati</taxon>
        <taxon>Actinomycetota</taxon>
        <taxon>Actinomycetes</taxon>
        <taxon>Micrococcales</taxon>
        <taxon>Microbacteriaceae</taxon>
        <taxon>Agrococcus</taxon>
    </lineage>
</organism>
<evidence type="ECO:0000256" key="3">
    <source>
        <dbReference type="ARBA" id="ARBA00013365"/>
    </source>
</evidence>
<dbReference type="InterPro" id="IPR029052">
    <property type="entry name" value="Metallo-depent_PP-like"/>
</dbReference>
<dbReference type="InterPro" id="IPR050535">
    <property type="entry name" value="DNA_Repair-Maintenance_Comp"/>
</dbReference>
<dbReference type="InterPro" id="IPR004843">
    <property type="entry name" value="Calcineurin-like_PHP"/>
</dbReference>
<protein>
    <recommendedName>
        <fullName evidence="3 7">Nuclease SbcCD subunit D</fullName>
    </recommendedName>
</protein>